<proteinExistence type="predicted"/>
<evidence type="ECO:0000313" key="2">
    <source>
        <dbReference type="EMBL" id="KJA21863.1"/>
    </source>
</evidence>
<keyword evidence="3" id="KW-1185">Reference proteome</keyword>
<name>A0A0D2ME67_HYPSF</name>
<feature type="transmembrane region" description="Helical" evidence="1">
    <location>
        <begin position="20"/>
        <end position="41"/>
    </location>
</feature>
<keyword evidence="1" id="KW-0812">Transmembrane</keyword>
<sequence>MYIGYLCLGRNNLPLLHLRLKLLLLLLLLRLYLPLPLHLHLSLRLHLFLRLLPRLQVYLYHQLLMSRLNLSLRASLQNFSRITATCTASLSIILSPSLLETAVRP</sequence>
<evidence type="ECO:0000313" key="3">
    <source>
        <dbReference type="Proteomes" id="UP000054270"/>
    </source>
</evidence>
<dbReference type="EMBL" id="KN817554">
    <property type="protein sequence ID" value="KJA21863.1"/>
    <property type="molecule type" value="Genomic_DNA"/>
</dbReference>
<dbReference type="AlphaFoldDB" id="A0A0D2ME67"/>
<organism evidence="2 3">
    <name type="scientific">Hypholoma sublateritium (strain FD-334 SS-4)</name>
    <dbReference type="NCBI Taxonomy" id="945553"/>
    <lineage>
        <taxon>Eukaryota</taxon>
        <taxon>Fungi</taxon>
        <taxon>Dikarya</taxon>
        <taxon>Basidiomycota</taxon>
        <taxon>Agaricomycotina</taxon>
        <taxon>Agaricomycetes</taxon>
        <taxon>Agaricomycetidae</taxon>
        <taxon>Agaricales</taxon>
        <taxon>Agaricineae</taxon>
        <taxon>Strophariaceae</taxon>
        <taxon>Hypholoma</taxon>
    </lineage>
</organism>
<gene>
    <name evidence="2" type="ORF">HYPSUDRAFT_675023</name>
</gene>
<keyword evidence="1" id="KW-1133">Transmembrane helix</keyword>
<accession>A0A0D2ME67</accession>
<reference evidence="3" key="1">
    <citation type="submission" date="2014-04" db="EMBL/GenBank/DDBJ databases">
        <title>Evolutionary Origins and Diversification of the Mycorrhizal Mutualists.</title>
        <authorList>
            <consortium name="DOE Joint Genome Institute"/>
            <consortium name="Mycorrhizal Genomics Consortium"/>
            <person name="Kohler A."/>
            <person name="Kuo A."/>
            <person name="Nagy L.G."/>
            <person name="Floudas D."/>
            <person name="Copeland A."/>
            <person name="Barry K.W."/>
            <person name="Cichocki N."/>
            <person name="Veneault-Fourrey C."/>
            <person name="LaButti K."/>
            <person name="Lindquist E.A."/>
            <person name="Lipzen A."/>
            <person name="Lundell T."/>
            <person name="Morin E."/>
            <person name="Murat C."/>
            <person name="Riley R."/>
            <person name="Ohm R."/>
            <person name="Sun H."/>
            <person name="Tunlid A."/>
            <person name="Henrissat B."/>
            <person name="Grigoriev I.V."/>
            <person name="Hibbett D.S."/>
            <person name="Martin F."/>
        </authorList>
    </citation>
    <scope>NUCLEOTIDE SEQUENCE [LARGE SCALE GENOMIC DNA]</scope>
    <source>
        <strain evidence="3">FD-334 SS-4</strain>
    </source>
</reference>
<dbReference type="Proteomes" id="UP000054270">
    <property type="component" value="Unassembled WGS sequence"/>
</dbReference>
<protein>
    <submittedName>
        <fullName evidence="2">Uncharacterized protein</fullName>
    </submittedName>
</protein>
<keyword evidence="1" id="KW-0472">Membrane</keyword>
<evidence type="ECO:0000256" key="1">
    <source>
        <dbReference type="SAM" id="Phobius"/>
    </source>
</evidence>